<gene>
    <name evidence="7" type="ORF">EJ05DRAFT_355630</name>
</gene>
<evidence type="ECO:0000313" key="8">
    <source>
        <dbReference type="Proteomes" id="UP000799437"/>
    </source>
</evidence>
<dbReference type="RefSeq" id="XP_033601009.1">
    <property type="nucleotide sequence ID" value="XM_033741033.1"/>
</dbReference>
<name>A0A6A6W6P6_9PEZI</name>
<dbReference type="InterPro" id="IPR004365">
    <property type="entry name" value="NA-bd_OB_tRNA"/>
</dbReference>
<dbReference type="SUPFAM" id="SSF50249">
    <property type="entry name" value="Nucleic acid-binding proteins"/>
    <property type="match status" value="1"/>
</dbReference>
<dbReference type="GO" id="GO:0000049">
    <property type="term" value="F:tRNA binding"/>
    <property type="evidence" value="ECO:0007669"/>
    <property type="project" value="TreeGrafter"/>
</dbReference>
<dbReference type="InterPro" id="IPR004364">
    <property type="entry name" value="Aa-tRNA-synt_II"/>
</dbReference>
<dbReference type="InterPro" id="IPR006195">
    <property type="entry name" value="aa-tRNA-synth_II"/>
</dbReference>
<dbReference type="InterPro" id="IPR012340">
    <property type="entry name" value="NA-bd_OB-fold"/>
</dbReference>
<dbReference type="GeneID" id="54482087"/>
<feature type="region of interest" description="Disordered" evidence="5">
    <location>
        <begin position="457"/>
        <end position="481"/>
    </location>
</feature>
<dbReference type="Proteomes" id="UP000799437">
    <property type="component" value="Unassembled WGS sequence"/>
</dbReference>
<dbReference type="Gene3D" id="3.30.930.10">
    <property type="entry name" value="Bira Bifunctional Protein, Domain 2"/>
    <property type="match status" value="1"/>
</dbReference>
<dbReference type="GO" id="GO:0005739">
    <property type="term" value="C:mitochondrion"/>
    <property type="evidence" value="ECO:0007669"/>
    <property type="project" value="TreeGrafter"/>
</dbReference>
<dbReference type="InterPro" id="IPR045864">
    <property type="entry name" value="aa-tRNA-synth_II/BPL/LPL"/>
</dbReference>
<dbReference type="GO" id="GO:0070154">
    <property type="term" value="P:mitochondrial lysyl-tRNA aminoacylation"/>
    <property type="evidence" value="ECO:0007669"/>
    <property type="project" value="TreeGrafter"/>
</dbReference>
<evidence type="ECO:0000256" key="3">
    <source>
        <dbReference type="ARBA" id="ARBA00022840"/>
    </source>
</evidence>
<dbReference type="Pfam" id="PF01336">
    <property type="entry name" value="tRNA_anti-codon"/>
    <property type="match status" value="1"/>
</dbReference>
<dbReference type="SUPFAM" id="SSF55681">
    <property type="entry name" value="Class II aaRS and biotin synthetases"/>
    <property type="match status" value="1"/>
</dbReference>
<evidence type="ECO:0000256" key="4">
    <source>
        <dbReference type="ARBA" id="ARBA00023146"/>
    </source>
</evidence>
<dbReference type="EMBL" id="ML996571">
    <property type="protein sequence ID" value="KAF2758558.1"/>
    <property type="molecule type" value="Genomic_DNA"/>
</dbReference>
<protein>
    <submittedName>
        <fullName evidence="7">Class II aaRS and biotin synthetase</fullName>
    </submittedName>
</protein>
<dbReference type="GO" id="GO:0005524">
    <property type="term" value="F:ATP binding"/>
    <property type="evidence" value="ECO:0007669"/>
    <property type="project" value="UniProtKB-KW"/>
</dbReference>
<reference evidence="7" key="1">
    <citation type="journal article" date="2020" name="Stud. Mycol.">
        <title>101 Dothideomycetes genomes: a test case for predicting lifestyles and emergence of pathogens.</title>
        <authorList>
            <person name="Haridas S."/>
            <person name="Albert R."/>
            <person name="Binder M."/>
            <person name="Bloem J."/>
            <person name="Labutti K."/>
            <person name="Salamov A."/>
            <person name="Andreopoulos B."/>
            <person name="Baker S."/>
            <person name="Barry K."/>
            <person name="Bills G."/>
            <person name="Bluhm B."/>
            <person name="Cannon C."/>
            <person name="Castanera R."/>
            <person name="Culley D."/>
            <person name="Daum C."/>
            <person name="Ezra D."/>
            <person name="Gonzalez J."/>
            <person name="Henrissat B."/>
            <person name="Kuo A."/>
            <person name="Liang C."/>
            <person name="Lipzen A."/>
            <person name="Lutzoni F."/>
            <person name="Magnuson J."/>
            <person name="Mondo S."/>
            <person name="Nolan M."/>
            <person name="Ohm R."/>
            <person name="Pangilinan J."/>
            <person name="Park H.-J."/>
            <person name="Ramirez L."/>
            <person name="Alfaro M."/>
            <person name="Sun H."/>
            <person name="Tritt A."/>
            <person name="Yoshinaga Y."/>
            <person name="Zwiers L.-H."/>
            <person name="Turgeon B."/>
            <person name="Goodwin S."/>
            <person name="Spatafora J."/>
            <person name="Crous P."/>
            <person name="Grigoriev I."/>
        </authorList>
    </citation>
    <scope>NUCLEOTIDE SEQUENCE</scope>
    <source>
        <strain evidence="7">CBS 121739</strain>
    </source>
</reference>
<dbReference type="PRINTS" id="PR00982">
    <property type="entry name" value="TRNASYNTHLYS"/>
</dbReference>
<dbReference type="AlphaFoldDB" id="A0A6A6W6P6"/>
<organism evidence="7 8">
    <name type="scientific">Pseudovirgaria hyperparasitica</name>
    <dbReference type="NCBI Taxonomy" id="470096"/>
    <lineage>
        <taxon>Eukaryota</taxon>
        <taxon>Fungi</taxon>
        <taxon>Dikarya</taxon>
        <taxon>Ascomycota</taxon>
        <taxon>Pezizomycotina</taxon>
        <taxon>Dothideomycetes</taxon>
        <taxon>Dothideomycetes incertae sedis</taxon>
        <taxon>Acrospermales</taxon>
        <taxon>Acrospermaceae</taxon>
        <taxon>Pseudovirgaria</taxon>
    </lineage>
</organism>
<keyword evidence="2" id="KW-0547">Nucleotide-binding</keyword>
<dbReference type="Pfam" id="PF00152">
    <property type="entry name" value="tRNA-synt_2"/>
    <property type="match status" value="1"/>
</dbReference>
<dbReference type="OrthoDB" id="21243at2759"/>
<proteinExistence type="predicted"/>
<keyword evidence="8" id="KW-1185">Reference proteome</keyword>
<feature type="domain" description="Aminoacyl-transfer RNA synthetases class-II family profile" evidence="6">
    <location>
        <begin position="255"/>
        <end position="481"/>
    </location>
</feature>
<dbReference type="InterPro" id="IPR018149">
    <property type="entry name" value="Lys-tRNA-synth_II_C"/>
</dbReference>
<evidence type="ECO:0000256" key="5">
    <source>
        <dbReference type="SAM" id="MobiDB-lite"/>
    </source>
</evidence>
<evidence type="ECO:0000256" key="2">
    <source>
        <dbReference type="ARBA" id="ARBA00022741"/>
    </source>
</evidence>
<dbReference type="PROSITE" id="PS50862">
    <property type="entry name" value="AA_TRNA_LIGASE_II"/>
    <property type="match status" value="1"/>
</dbReference>
<keyword evidence="1" id="KW-0436">Ligase</keyword>
<dbReference type="PANTHER" id="PTHR42918">
    <property type="entry name" value="LYSYL-TRNA SYNTHETASE"/>
    <property type="match status" value="1"/>
</dbReference>
<keyword evidence="3" id="KW-0067">ATP-binding</keyword>
<feature type="compositionally biased region" description="Polar residues" evidence="5">
    <location>
        <begin position="458"/>
        <end position="481"/>
    </location>
</feature>
<dbReference type="PANTHER" id="PTHR42918:SF5">
    <property type="entry name" value="LYSINE--TRNA LIGASE, MITOCHONDRIAL"/>
    <property type="match status" value="1"/>
</dbReference>
<sequence>MSGYHLPLLYPFLQASCRPVVPKHYSRVYRCAKHQSCSTPVDIPAHHGIGNKNWIASKVHNHDRDRRVDQLRKHGDLSTFYPRQTKLLSDIPEYHSFKRHGQTPSGTSIRSAQCHLNSTNDPVEQNQGEREEVHQCLGRVTGVRRHGSKLAFVTIERKHRSIQATFEFNRLESNGVTLDEFKSFAKVVRIGDWYCITGTAFEKNEQVELMATSLPTCLAPSLHQIPEDLKDPEKLARYPHVKALMNPFQNDVLYLRSLIQHEIRSYLQNMNFMEVETPILEGRPGGANARAFETRVNAQRIYDTNLKLRIAPELSLKRLIVAGNDAVFEIGKVFRNEGIDATHNPEFTICEFYETGADLQRLMSRTVELLQRIQNAARSLEERSNRMRPKHFDFGQGVEHRFSVIDFVPILERETGRTLPDHQYPNFWTFSRTNIWYLSVKSLRGSGIPRNAFPPLRNQATTRNQGVSAPTAQSCISNARR</sequence>
<evidence type="ECO:0000313" key="7">
    <source>
        <dbReference type="EMBL" id="KAF2758558.1"/>
    </source>
</evidence>
<dbReference type="GO" id="GO:0004824">
    <property type="term" value="F:lysine-tRNA ligase activity"/>
    <property type="evidence" value="ECO:0007669"/>
    <property type="project" value="InterPro"/>
</dbReference>
<accession>A0A6A6W6P6</accession>
<dbReference type="Gene3D" id="2.40.50.140">
    <property type="entry name" value="Nucleic acid-binding proteins"/>
    <property type="match status" value="1"/>
</dbReference>
<keyword evidence="4" id="KW-0030">Aminoacyl-tRNA synthetase</keyword>
<evidence type="ECO:0000256" key="1">
    <source>
        <dbReference type="ARBA" id="ARBA00022598"/>
    </source>
</evidence>
<evidence type="ECO:0000259" key="6">
    <source>
        <dbReference type="PROSITE" id="PS50862"/>
    </source>
</evidence>